<dbReference type="Gene3D" id="1.10.510.10">
    <property type="entry name" value="Transferase(Phosphotransferase) domain 1"/>
    <property type="match status" value="1"/>
</dbReference>
<dbReference type="EMBL" id="BRYB01003239">
    <property type="protein sequence ID" value="GMI33236.1"/>
    <property type="molecule type" value="Genomic_DNA"/>
</dbReference>
<name>A0ABQ6MVB9_9STRA</name>
<dbReference type="InterPro" id="IPR008271">
    <property type="entry name" value="Ser/Thr_kinase_AS"/>
</dbReference>
<organism evidence="3 4">
    <name type="scientific">Tetraparma gracilis</name>
    <dbReference type="NCBI Taxonomy" id="2962635"/>
    <lineage>
        <taxon>Eukaryota</taxon>
        <taxon>Sar</taxon>
        <taxon>Stramenopiles</taxon>
        <taxon>Ochrophyta</taxon>
        <taxon>Bolidophyceae</taxon>
        <taxon>Parmales</taxon>
        <taxon>Triparmaceae</taxon>
        <taxon>Tetraparma</taxon>
    </lineage>
</organism>
<accession>A0ABQ6MVB9</accession>
<dbReference type="InterPro" id="IPR000719">
    <property type="entry name" value="Prot_kinase_dom"/>
</dbReference>
<comment type="caution">
    <text evidence="3">The sequence shown here is derived from an EMBL/GenBank/DDBJ whole genome shotgun (WGS) entry which is preliminary data.</text>
</comment>
<keyword evidence="4" id="KW-1185">Reference proteome</keyword>
<reference evidence="3 4" key="1">
    <citation type="journal article" date="2023" name="Commun. Biol.">
        <title>Genome analysis of Parmales, the sister group of diatoms, reveals the evolutionary specialization of diatoms from phago-mixotrophs to photoautotrophs.</title>
        <authorList>
            <person name="Ban H."/>
            <person name="Sato S."/>
            <person name="Yoshikawa S."/>
            <person name="Yamada K."/>
            <person name="Nakamura Y."/>
            <person name="Ichinomiya M."/>
            <person name="Sato N."/>
            <person name="Blanc-Mathieu R."/>
            <person name="Endo H."/>
            <person name="Kuwata A."/>
            <person name="Ogata H."/>
        </authorList>
    </citation>
    <scope>NUCLEOTIDE SEQUENCE [LARGE SCALE GENOMIC DNA]</scope>
</reference>
<sequence length="557" mass="61581">MDVLVLYSDVDEDFELEETFGPEGPSSSSFPAPNAFYLHHEPRMPIRLIHLQRQFPLQQQEAGAHFVFRVQDKAGNFVDLTNPASLVYRHGPEGGVVMKVFRSPIPLPEVPEKAVQDELARRVPDKYWDYERFVTGKSRVGGSGVKSTLETLSETVQDFDIEEATAAAADAAKEAAKNLKNMGRKLSTQLQGLDEEKLKKQGKKLLGGMKSLWGKVKETTESVMENASIQAPGFGGSVQQIGKYRVRIEKELAEGGFSTVYLGRDETPESPTQGSPVAVKKMICQTKEAKQDAMTEVKLLRAMRHPNIISVMASEVLDVEGGQRGTKHFFLLFEYIEKTAYDVMAENITRSPNYDYSDVNTYASPFSEVQALECALGCCEALAYMHEKLRVCHRDFKPHNVLLKNDRGGCMGGPTAVVMDVGSASPLVVEVKTRSDALNLEEEAASNARRCSAPYRCPELTAVETNTTVDGGSDMWSLGCALFALAFGYCCFETPKEGVMKLGILNGKWAFPRNQSVNNFSEGYRNLISKLLSKDSSDRGTARDTCDAIQQLLAVYR</sequence>
<gene>
    <name evidence="3" type="ORF">TeGR_g3121</name>
</gene>
<dbReference type="PROSITE" id="PS50011">
    <property type="entry name" value="PROTEIN_KINASE_DOM"/>
    <property type="match status" value="1"/>
</dbReference>
<dbReference type="PANTHER" id="PTHR22967">
    <property type="entry name" value="SERINE/THREONINE PROTEIN KINASE"/>
    <property type="match status" value="1"/>
</dbReference>
<dbReference type="Proteomes" id="UP001165060">
    <property type="component" value="Unassembled WGS sequence"/>
</dbReference>
<evidence type="ECO:0000313" key="4">
    <source>
        <dbReference type="Proteomes" id="UP001165060"/>
    </source>
</evidence>
<evidence type="ECO:0000259" key="2">
    <source>
        <dbReference type="PROSITE" id="PS50011"/>
    </source>
</evidence>
<dbReference type="PANTHER" id="PTHR22967:SF92">
    <property type="entry name" value="LD17053P"/>
    <property type="match status" value="1"/>
</dbReference>
<evidence type="ECO:0000313" key="3">
    <source>
        <dbReference type="EMBL" id="GMI33236.1"/>
    </source>
</evidence>
<feature type="domain" description="Protein kinase" evidence="2">
    <location>
        <begin position="246"/>
        <end position="553"/>
    </location>
</feature>
<dbReference type="InterPro" id="IPR011009">
    <property type="entry name" value="Kinase-like_dom_sf"/>
</dbReference>
<dbReference type="Pfam" id="PF00069">
    <property type="entry name" value="Pkinase"/>
    <property type="match status" value="1"/>
</dbReference>
<dbReference type="PROSITE" id="PS00108">
    <property type="entry name" value="PROTEIN_KINASE_ST"/>
    <property type="match status" value="1"/>
</dbReference>
<evidence type="ECO:0000256" key="1">
    <source>
        <dbReference type="ARBA" id="ARBA00022741"/>
    </source>
</evidence>
<protein>
    <recommendedName>
        <fullName evidence="2">Protein kinase domain-containing protein</fullName>
    </recommendedName>
</protein>
<proteinExistence type="predicted"/>
<keyword evidence="1" id="KW-0547">Nucleotide-binding</keyword>
<dbReference type="SUPFAM" id="SSF56112">
    <property type="entry name" value="Protein kinase-like (PK-like)"/>
    <property type="match status" value="1"/>
</dbReference>